<evidence type="ECO:0000256" key="3">
    <source>
        <dbReference type="ARBA" id="ARBA00022825"/>
    </source>
</evidence>
<sequence length="778" mass="84618">MNKEQTSHLLKQKQNMSADFYWAELELSGNNLDGSYIERINRIKQIDGVQVVSPYFTGKSEKRIGLSNFFYVKLKALYDTTLLKRYSYENKVIIVKQDKFMPLWFVLSCTKHSEVNAMKMANRFYESQLFQYAEPDLIVNDLLNCTNDIYFSNQWGLRNTGQYGGTTGIDIKACDAWNLSTGIGVTVAVIDQGIELNHPDLQANIHPLSFDTETGTSPSIVQGNHGVACAGIVGAVGNNSLGIRGVASNVRLMSVSNSLLGTPLSRMARGEGINWAVENGADVLSNSWGSSVQYQIIDDAIANAFINGRNGLGSIVVFASGNDNDAVNYPANSNPNILAVGAMSPCGQRKRSSSNVWEAGLGVSPDPQGVSCDGEKRWGSNYGSQLDVVAPGVLVPTTDRQGNLGYNPNEPIHTGSGGNKITSDYANRDYTVWFNGTSAACPHVAGVAALILSVRPDLTGQQVRDVIEQTAQKVGGYSYTTTQGRPNGTWNQEMGYGLVNAYAAVYSVYPQISGPSVVCAQNAFSIQNLPSGATIQWSADYPLEVFSGQGTGTAMIINEDSTSYNGIPSTVYATITIGSQVINLEKIVQAGTPEFDYFDHDDPYVMDVLDVTAFFSGADYYTWTKKTGDVSIDVVQGNSSRALISIFSSKLIRITVTAFNSCGSREEDLILSPESYRSSSLLSVYPNPAGSYVVIAFDGIEEQNSTMSVKKTTGNKNSNTDTETGLYTIQLWNSFGLVKTVQTDQGRYHLDLSGIPSGFYYVHVIKDEKVYRKPLKIN</sequence>
<evidence type="ECO:0000256" key="2">
    <source>
        <dbReference type="ARBA" id="ARBA00022801"/>
    </source>
</evidence>
<dbReference type="InterPro" id="IPR000209">
    <property type="entry name" value="Peptidase_S8/S53_dom"/>
</dbReference>
<dbReference type="GO" id="GO:0016020">
    <property type="term" value="C:membrane"/>
    <property type="evidence" value="ECO:0007669"/>
    <property type="project" value="TreeGrafter"/>
</dbReference>
<evidence type="ECO:0008006" key="8">
    <source>
        <dbReference type="Google" id="ProtNLM"/>
    </source>
</evidence>
<dbReference type="InterPro" id="IPR023828">
    <property type="entry name" value="Peptidase_S8_Ser-AS"/>
</dbReference>
<dbReference type="InterPro" id="IPR026444">
    <property type="entry name" value="Secre_tail"/>
</dbReference>
<dbReference type="PANTHER" id="PTHR42884">
    <property type="entry name" value="PROPROTEIN CONVERTASE SUBTILISIN/KEXIN-RELATED"/>
    <property type="match status" value="1"/>
</dbReference>
<dbReference type="InterPro" id="IPR015500">
    <property type="entry name" value="Peptidase_S8_subtilisin-rel"/>
</dbReference>
<dbReference type="EMBL" id="VSSQ01000308">
    <property type="protein sequence ID" value="MPL90598.1"/>
    <property type="molecule type" value="Genomic_DNA"/>
</dbReference>
<protein>
    <recommendedName>
        <fullName evidence="8">Peptidase S8/S53 domain-containing protein</fullName>
    </recommendedName>
</protein>
<dbReference type="InterPro" id="IPR036852">
    <property type="entry name" value="Peptidase_S8/S53_dom_sf"/>
</dbReference>
<dbReference type="Gene3D" id="3.40.50.200">
    <property type="entry name" value="Peptidase S8/S53 domain"/>
    <property type="match status" value="1"/>
</dbReference>
<dbReference type="Pfam" id="PF18962">
    <property type="entry name" value="Por_Secre_tail"/>
    <property type="match status" value="1"/>
</dbReference>
<keyword evidence="2" id="KW-0378">Hydrolase</keyword>
<comment type="caution">
    <text evidence="7">The sequence shown here is derived from an EMBL/GenBank/DDBJ whole genome shotgun (WGS) entry which is preliminary data.</text>
</comment>
<dbReference type="PANTHER" id="PTHR42884:SF14">
    <property type="entry name" value="NEUROENDOCRINE CONVERTASE 1"/>
    <property type="match status" value="1"/>
</dbReference>
<keyword evidence="3" id="KW-0720">Serine protease</keyword>
<dbReference type="AlphaFoldDB" id="A0A644VGZ3"/>
<dbReference type="PROSITE" id="PS00138">
    <property type="entry name" value="SUBTILASE_SER"/>
    <property type="match status" value="1"/>
</dbReference>
<gene>
    <name evidence="7" type="ORF">SDC9_36652</name>
</gene>
<keyword evidence="1" id="KW-0645">Protease</keyword>
<evidence type="ECO:0000259" key="6">
    <source>
        <dbReference type="Pfam" id="PF18962"/>
    </source>
</evidence>
<feature type="region of interest" description="Disordered" evidence="4">
    <location>
        <begin position="399"/>
        <end position="418"/>
    </location>
</feature>
<accession>A0A644VGZ3</accession>
<evidence type="ECO:0000259" key="5">
    <source>
        <dbReference type="Pfam" id="PF00082"/>
    </source>
</evidence>
<feature type="domain" description="Secretion system C-terminal sorting" evidence="6">
    <location>
        <begin position="684"/>
        <end position="771"/>
    </location>
</feature>
<organism evidence="7">
    <name type="scientific">bioreactor metagenome</name>
    <dbReference type="NCBI Taxonomy" id="1076179"/>
    <lineage>
        <taxon>unclassified sequences</taxon>
        <taxon>metagenomes</taxon>
        <taxon>ecological metagenomes</taxon>
    </lineage>
</organism>
<dbReference type="PROSITE" id="PS51892">
    <property type="entry name" value="SUBTILASE"/>
    <property type="match status" value="1"/>
</dbReference>
<feature type="domain" description="Peptidase S8/S53" evidence="5">
    <location>
        <begin position="182"/>
        <end position="497"/>
    </location>
</feature>
<reference evidence="7" key="1">
    <citation type="submission" date="2019-08" db="EMBL/GenBank/DDBJ databases">
        <authorList>
            <person name="Kucharzyk K."/>
            <person name="Murdoch R.W."/>
            <person name="Higgins S."/>
            <person name="Loffler F."/>
        </authorList>
    </citation>
    <scope>NUCLEOTIDE SEQUENCE</scope>
</reference>
<evidence type="ECO:0000256" key="4">
    <source>
        <dbReference type="SAM" id="MobiDB-lite"/>
    </source>
</evidence>
<evidence type="ECO:0000256" key="1">
    <source>
        <dbReference type="ARBA" id="ARBA00022670"/>
    </source>
</evidence>
<dbReference type="GO" id="GO:0004252">
    <property type="term" value="F:serine-type endopeptidase activity"/>
    <property type="evidence" value="ECO:0007669"/>
    <property type="project" value="InterPro"/>
</dbReference>
<name>A0A644VGZ3_9ZZZZ</name>
<dbReference type="Pfam" id="PF00082">
    <property type="entry name" value="Peptidase_S8"/>
    <property type="match status" value="1"/>
</dbReference>
<evidence type="ECO:0000313" key="7">
    <source>
        <dbReference type="EMBL" id="MPL90598.1"/>
    </source>
</evidence>
<dbReference type="PRINTS" id="PR00723">
    <property type="entry name" value="SUBTILISIN"/>
</dbReference>
<dbReference type="GO" id="GO:0016485">
    <property type="term" value="P:protein processing"/>
    <property type="evidence" value="ECO:0007669"/>
    <property type="project" value="TreeGrafter"/>
</dbReference>
<proteinExistence type="predicted"/>
<dbReference type="SUPFAM" id="SSF52743">
    <property type="entry name" value="Subtilisin-like"/>
    <property type="match status" value="1"/>
</dbReference>